<proteinExistence type="predicted"/>
<dbReference type="GO" id="GO:0005886">
    <property type="term" value="C:plasma membrane"/>
    <property type="evidence" value="ECO:0007669"/>
    <property type="project" value="UniProtKB-SubCell"/>
</dbReference>
<evidence type="ECO:0000256" key="6">
    <source>
        <dbReference type="ARBA" id="ARBA00022679"/>
    </source>
</evidence>
<dbReference type="Pfam" id="PF06580">
    <property type="entry name" value="His_kinase"/>
    <property type="match status" value="1"/>
</dbReference>
<evidence type="ECO:0000256" key="7">
    <source>
        <dbReference type="ARBA" id="ARBA00022741"/>
    </source>
</evidence>
<dbReference type="EMBL" id="SIJB01000021">
    <property type="protein sequence ID" value="NBI29096.1"/>
    <property type="molecule type" value="Genomic_DNA"/>
</dbReference>
<dbReference type="CDD" id="cd06225">
    <property type="entry name" value="HAMP"/>
    <property type="match status" value="1"/>
</dbReference>
<evidence type="ECO:0000256" key="8">
    <source>
        <dbReference type="ARBA" id="ARBA00022777"/>
    </source>
</evidence>
<dbReference type="GO" id="GO:0005524">
    <property type="term" value="F:ATP binding"/>
    <property type="evidence" value="ECO:0007669"/>
    <property type="project" value="UniProtKB-KW"/>
</dbReference>
<keyword evidence="11 12" id="KW-0472">Membrane</keyword>
<feature type="domain" description="Histidine kinase" evidence="13">
    <location>
        <begin position="371"/>
        <end position="477"/>
    </location>
</feature>
<evidence type="ECO:0000256" key="5">
    <source>
        <dbReference type="ARBA" id="ARBA00022553"/>
    </source>
</evidence>
<dbReference type="InterPro" id="IPR004358">
    <property type="entry name" value="Sig_transdc_His_kin-like_C"/>
</dbReference>
<evidence type="ECO:0000256" key="3">
    <source>
        <dbReference type="ARBA" id="ARBA00012438"/>
    </source>
</evidence>
<dbReference type="SUPFAM" id="SSF55874">
    <property type="entry name" value="ATPase domain of HSP90 chaperone/DNA topoisomerase II/histidine kinase"/>
    <property type="match status" value="1"/>
</dbReference>
<dbReference type="Gene3D" id="3.30.565.10">
    <property type="entry name" value="Histidine kinase-like ATPase, C-terminal domain"/>
    <property type="match status" value="1"/>
</dbReference>
<dbReference type="PANTHER" id="PTHR34220:SF7">
    <property type="entry name" value="SENSOR HISTIDINE KINASE YPDA"/>
    <property type="match status" value="1"/>
</dbReference>
<evidence type="ECO:0000259" key="14">
    <source>
        <dbReference type="PROSITE" id="PS50885"/>
    </source>
</evidence>
<keyword evidence="4" id="KW-1003">Cell membrane</keyword>
<dbReference type="RefSeq" id="WP_160645896.1">
    <property type="nucleotide sequence ID" value="NZ_SIJB01000021.1"/>
</dbReference>
<dbReference type="PROSITE" id="PS50109">
    <property type="entry name" value="HIS_KIN"/>
    <property type="match status" value="1"/>
</dbReference>
<keyword evidence="9" id="KW-0067">ATP-binding</keyword>
<keyword evidence="7" id="KW-0547">Nucleotide-binding</keyword>
<dbReference type="SUPFAM" id="SSF158472">
    <property type="entry name" value="HAMP domain-like"/>
    <property type="match status" value="1"/>
</dbReference>
<comment type="catalytic activity">
    <reaction evidence="1">
        <text>ATP + protein L-histidine = ADP + protein N-phospho-L-histidine.</text>
        <dbReference type="EC" id="2.7.13.3"/>
    </reaction>
</comment>
<evidence type="ECO:0000256" key="12">
    <source>
        <dbReference type="SAM" id="Phobius"/>
    </source>
</evidence>
<dbReference type="InterPro" id="IPR010559">
    <property type="entry name" value="Sig_transdc_His_kin_internal"/>
</dbReference>
<dbReference type="AlphaFoldDB" id="A0A6N9Q2S2"/>
<feature type="domain" description="HAMP" evidence="14">
    <location>
        <begin position="198"/>
        <end position="250"/>
    </location>
</feature>
<dbReference type="EC" id="2.7.13.3" evidence="3"/>
<dbReference type="Gene3D" id="6.10.340.10">
    <property type="match status" value="1"/>
</dbReference>
<evidence type="ECO:0000256" key="4">
    <source>
        <dbReference type="ARBA" id="ARBA00022475"/>
    </source>
</evidence>
<protein>
    <recommendedName>
        <fullName evidence="3">histidine kinase</fullName>
        <ecNumber evidence="3">2.7.13.3</ecNumber>
    </recommendedName>
</protein>
<name>A0A6N9Q2S2_9BACL</name>
<dbReference type="InterPro" id="IPR036890">
    <property type="entry name" value="HATPase_C_sf"/>
</dbReference>
<evidence type="ECO:0000256" key="2">
    <source>
        <dbReference type="ARBA" id="ARBA00004651"/>
    </source>
</evidence>
<dbReference type="GO" id="GO:0000155">
    <property type="term" value="F:phosphorelay sensor kinase activity"/>
    <property type="evidence" value="ECO:0007669"/>
    <property type="project" value="InterPro"/>
</dbReference>
<keyword evidence="16" id="KW-1185">Reference proteome</keyword>
<keyword evidence="12" id="KW-0812">Transmembrane</keyword>
<sequence length="482" mass="55934">MNSIQRKIILLSLFIWMLMLGIWLFMSYHNQKTIEQYNQILQRYLLMNQVSNLSENLIATLHEYILEISDEQLASYENQKLELQTISVQLNSLRNSDNYMNLINYENMIKSQVESTELALVSFQNDRYEQAASHLDQATKISDYIAEMTLTILDRELKTYHQFYRSIIQQSTNLEKMGFWILLMASFLLLLFSYLFAGSITRPILKLTLAVKEISRGKFDRQINIKSNDEIGFLANVFERMRIDIKKLIGEMKEKVKIERDLNKHKLLLKESELKSLQSQINPHFLFNTLNTISKKAYLEEAYETSDLITSVSNLLRYNLRQMGKTVTILEEMKGVQEYLAIQKVRFFDRVQYDIDIDGKCFSFEIPSLTIQPFVENAFIHAIEPSEEGGEIHIKIKDQPEHVLICIEDKGKGMSQEKVNAILKGEASNHYEGHSTGIGTSNVITRLRLHFGIHDVIQISSVPEKGTKITLQLPKRSKNINE</sequence>
<dbReference type="SMART" id="SM00387">
    <property type="entry name" value="HATPase_c"/>
    <property type="match status" value="1"/>
</dbReference>
<keyword evidence="6" id="KW-0808">Transferase</keyword>
<feature type="transmembrane region" description="Helical" evidence="12">
    <location>
        <begin position="7"/>
        <end position="26"/>
    </location>
</feature>
<dbReference type="OrthoDB" id="9776552at2"/>
<evidence type="ECO:0000313" key="16">
    <source>
        <dbReference type="Proteomes" id="UP000448943"/>
    </source>
</evidence>
<evidence type="ECO:0000256" key="9">
    <source>
        <dbReference type="ARBA" id="ARBA00022840"/>
    </source>
</evidence>
<dbReference type="InterPro" id="IPR050640">
    <property type="entry name" value="Bact_2-comp_sensor_kinase"/>
</dbReference>
<keyword evidence="8" id="KW-0418">Kinase</keyword>
<dbReference type="InterPro" id="IPR003660">
    <property type="entry name" value="HAMP_dom"/>
</dbReference>
<dbReference type="PRINTS" id="PR00344">
    <property type="entry name" value="BCTRLSENSOR"/>
</dbReference>
<feature type="transmembrane region" description="Helical" evidence="12">
    <location>
        <begin position="177"/>
        <end position="197"/>
    </location>
</feature>
<evidence type="ECO:0000313" key="15">
    <source>
        <dbReference type="EMBL" id="NBI29096.1"/>
    </source>
</evidence>
<gene>
    <name evidence="15" type="ORF">ERL59_09005</name>
</gene>
<comment type="subcellular location">
    <subcellularLocation>
        <location evidence="2">Cell membrane</location>
        <topology evidence="2">Multi-pass membrane protein</topology>
    </subcellularLocation>
</comment>
<dbReference type="Pfam" id="PF00672">
    <property type="entry name" value="HAMP"/>
    <property type="match status" value="1"/>
</dbReference>
<organism evidence="15 16">
    <name type="scientific">Chengkuizengella marina</name>
    <dbReference type="NCBI Taxonomy" id="2507566"/>
    <lineage>
        <taxon>Bacteria</taxon>
        <taxon>Bacillati</taxon>
        <taxon>Bacillota</taxon>
        <taxon>Bacilli</taxon>
        <taxon>Bacillales</taxon>
        <taxon>Paenibacillaceae</taxon>
        <taxon>Chengkuizengella</taxon>
    </lineage>
</organism>
<dbReference type="PANTHER" id="PTHR34220">
    <property type="entry name" value="SENSOR HISTIDINE KINASE YPDA"/>
    <property type="match status" value="1"/>
</dbReference>
<dbReference type="Pfam" id="PF02518">
    <property type="entry name" value="HATPase_c"/>
    <property type="match status" value="1"/>
</dbReference>
<comment type="caution">
    <text evidence="15">The sequence shown here is derived from an EMBL/GenBank/DDBJ whole genome shotgun (WGS) entry which is preliminary data.</text>
</comment>
<keyword evidence="5" id="KW-0597">Phosphoprotein</keyword>
<evidence type="ECO:0000256" key="1">
    <source>
        <dbReference type="ARBA" id="ARBA00000085"/>
    </source>
</evidence>
<keyword evidence="10" id="KW-0902">Two-component regulatory system</keyword>
<accession>A0A6N9Q2S2</accession>
<evidence type="ECO:0000256" key="11">
    <source>
        <dbReference type="ARBA" id="ARBA00023136"/>
    </source>
</evidence>
<dbReference type="PROSITE" id="PS50885">
    <property type="entry name" value="HAMP"/>
    <property type="match status" value="1"/>
</dbReference>
<evidence type="ECO:0000256" key="10">
    <source>
        <dbReference type="ARBA" id="ARBA00023012"/>
    </source>
</evidence>
<dbReference type="InterPro" id="IPR003594">
    <property type="entry name" value="HATPase_dom"/>
</dbReference>
<keyword evidence="12" id="KW-1133">Transmembrane helix</keyword>
<reference evidence="15 16" key="1">
    <citation type="submission" date="2019-01" db="EMBL/GenBank/DDBJ databases">
        <title>Chengkuizengella sp. nov., isolated from deep-sea sediment of East Pacific Ocean.</title>
        <authorList>
            <person name="Yang J."/>
            <person name="Lai Q."/>
            <person name="Shao Z."/>
        </authorList>
    </citation>
    <scope>NUCLEOTIDE SEQUENCE [LARGE SCALE GENOMIC DNA]</scope>
    <source>
        <strain evidence="15 16">YPA3-1-1</strain>
    </source>
</reference>
<dbReference type="SMART" id="SM00304">
    <property type="entry name" value="HAMP"/>
    <property type="match status" value="1"/>
</dbReference>
<dbReference type="Proteomes" id="UP000448943">
    <property type="component" value="Unassembled WGS sequence"/>
</dbReference>
<evidence type="ECO:0000259" key="13">
    <source>
        <dbReference type="PROSITE" id="PS50109"/>
    </source>
</evidence>
<dbReference type="InterPro" id="IPR005467">
    <property type="entry name" value="His_kinase_dom"/>
</dbReference>